<dbReference type="Pfam" id="PF04479">
    <property type="entry name" value="RTA1"/>
    <property type="match status" value="1"/>
</dbReference>
<feature type="transmembrane region" description="Helical" evidence="5">
    <location>
        <begin position="6"/>
        <end position="23"/>
    </location>
</feature>
<reference evidence="7" key="2">
    <citation type="submission" date="2015-01" db="EMBL/GenBank/DDBJ databases">
        <title>Evolutionary Origins and Diversification of the Mycorrhizal Mutualists.</title>
        <authorList>
            <consortium name="DOE Joint Genome Institute"/>
            <consortium name="Mycorrhizal Genomics Consortium"/>
            <person name="Kohler A."/>
            <person name="Kuo A."/>
            <person name="Nagy L.G."/>
            <person name="Floudas D."/>
            <person name="Copeland A."/>
            <person name="Barry K.W."/>
            <person name="Cichocki N."/>
            <person name="Veneault-Fourrey C."/>
            <person name="LaButti K."/>
            <person name="Lindquist E.A."/>
            <person name="Lipzen A."/>
            <person name="Lundell T."/>
            <person name="Morin E."/>
            <person name="Murat C."/>
            <person name="Riley R."/>
            <person name="Ohm R."/>
            <person name="Sun H."/>
            <person name="Tunlid A."/>
            <person name="Henrissat B."/>
            <person name="Grigoriev I.V."/>
            <person name="Hibbett D.S."/>
            <person name="Martin F."/>
        </authorList>
    </citation>
    <scope>NUCLEOTIDE SEQUENCE [LARGE SCALE GENOMIC DNA]</scope>
    <source>
        <strain evidence="7">Zn</strain>
    </source>
</reference>
<dbReference type="Proteomes" id="UP000054321">
    <property type="component" value="Unassembled WGS sequence"/>
</dbReference>
<keyword evidence="7" id="KW-1185">Reference proteome</keyword>
<dbReference type="InterPro" id="IPR007568">
    <property type="entry name" value="RTA1"/>
</dbReference>
<feature type="transmembrane region" description="Helical" evidence="5">
    <location>
        <begin position="101"/>
        <end position="126"/>
    </location>
</feature>
<dbReference type="PANTHER" id="PTHR31465">
    <property type="entry name" value="PROTEIN RTA1-RELATED"/>
    <property type="match status" value="1"/>
</dbReference>
<dbReference type="PANTHER" id="PTHR31465:SF1">
    <property type="entry name" value="PROTEIN RTA1-RELATED"/>
    <property type="match status" value="1"/>
</dbReference>
<feature type="transmembrane region" description="Helical" evidence="5">
    <location>
        <begin position="186"/>
        <end position="205"/>
    </location>
</feature>
<evidence type="ECO:0000313" key="7">
    <source>
        <dbReference type="Proteomes" id="UP000054321"/>
    </source>
</evidence>
<evidence type="ECO:0008006" key="8">
    <source>
        <dbReference type="Google" id="ProtNLM"/>
    </source>
</evidence>
<accession>A0A0C3GQD3</accession>
<evidence type="ECO:0000313" key="6">
    <source>
        <dbReference type="EMBL" id="KIM92706.1"/>
    </source>
</evidence>
<dbReference type="InParanoid" id="A0A0C3GQD3"/>
<evidence type="ECO:0000256" key="5">
    <source>
        <dbReference type="SAM" id="Phobius"/>
    </source>
</evidence>
<dbReference type="OrthoDB" id="3358017at2759"/>
<evidence type="ECO:0000256" key="2">
    <source>
        <dbReference type="ARBA" id="ARBA00022692"/>
    </source>
</evidence>
<dbReference type="GO" id="GO:0016020">
    <property type="term" value="C:membrane"/>
    <property type="evidence" value="ECO:0007669"/>
    <property type="project" value="UniProtKB-SubCell"/>
</dbReference>
<feature type="transmembrane region" description="Helical" evidence="5">
    <location>
        <begin position="28"/>
        <end position="45"/>
    </location>
</feature>
<sequence length="247" mass="27698">MSAAILFVLCFMASTFLHLFQMFKKQTWFLVPVVMGGFFEWIGYIGRALSSNDQWALGPYLVQTIALRIAPALFSASMYVVLSRIMALVGGGTCSIISKRWLTRVLVCGDILSLVLQSTGVGIMAGGSLSSIYLGECLIVIGMFVQIVFLNLFLFVTLAFHKHIRRSLTMISTYDSPIGCILQRDIFTLYMAAAFIMVRSIFRVVERFTANTGFHLRHEIFSYIFDATLMLSVMVLFNINHPGNLRV</sequence>
<proteinExistence type="predicted"/>
<dbReference type="STRING" id="913774.A0A0C3GQD3"/>
<keyword evidence="3 5" id="KW-1133">Transmembrane helix</keyword>
<dbReference type="FunCoup" id="A0A0C3GQD3">
    <property type="interactions" value="38"/>
</dbReference>
<dbReference type="AlphaFoldDB" id="A0A0C3GQD3"/>
<protein>
    <recommendedName>
        <fullName evidence="8">RTA1 like protein</fullName>
    </recommendedName>
</protein>
<feature type="transmembrane region" description="Helical" evidence="5">
    <location>
        <begin position="220"/>
        <end position="239"/>
    </location>
</feature>
<feature type="transmembrane region" description="Helical" evidence="5">
    <location>
        <begin position="132"/>
        <end position="160"/>
    </location>
</feature>
<comment type="subcellular location">
    <subcellularLocation>
        <location evidence="1">Membrane</location>
        <topology evidence="1">Multi-pass membrane protein</topology>
    </subcellularLocation>
</comment>
<evidence type="ECO:0000256" key="1">
    <source>
        <dbReference type="ARBA" id="ARBA00004141"/>
    </source>
</evidence>
<evidence type="ECO:0000256" key="4">
    <source>
        <dbReference type="ARBA" id="ARBA00023136"/>
    </source>
</evidence>
<keyword evidence="4 5" id="KW-0472">Membrane</keyword>
<feature type="transmembrane region" description="Helical" evidence="5">
    <location>
        <begin position="65"/>
        <end position="89"/>
    </location>
</feature>
<organism evidence="6 7">
    <name type="scientific">Oidiodendron maius (strain Zn)</name>
    <dbReference type="NCBI Taxonomy" id="913774"/>
    <lineage>
        <taxon>Eukaryota</taxon>
        <taxon>Fungi</taxon>
        <taxon>Dikarya</taxon>
        <taxon>Ascomycota</taxon>
        <taxon>Pezizomycotina</taxon>
        <taxon>Leotiomycetes</taxon>
        <taxon>Leotiomycetes incertae sedis</taxon>
        <taxon>Myxotrichaceae</taxon>
        <taxon>Oidiodendron</taxon>
    </lineage>
</organism>
<name>A0A0C3GQD3_OIDMZ</name>
<gene>
    <name evidence="6" type="ORF">OIDMADRAFT_62327</name>
</gene>
<reference evidence="6 7" key="1">
    <citation type="submission" date="2014-04" db="EMBL/GenBank/DDBJ databases">
        <authorList>
            <consortium name="DOE Joint Genome Institute"/>
            <person name="Kuo A."/>
            <person name="Martino E."/>
            <person name="Perotto S."/>
            <person name="Kohler A."/>
            <person name="Nagy L.G."/>
            <person name="Floudas D."/>
            <person name="Copeland A."/>
            <person name="Barry K.W."/>
            <person name="Cichocki N."/>
            <person name="Veneault-Fourrey C."/>
            <person name="LaButti K."/>
            <person name="Lindquist E.A."/>
            <person name="Lipzen A."/>
            <person name="Lundell T."/>
            <person name="Morin E."/>
            <person name="Murat C."/>
            <person name="Sun H."/>
            <person name="Tunlid A."/>
            <person name="Henrissat B."/>
            <person name="Grigoriev I.V."/>
            <person name="Hibbett D.S."/>
            <person name="Martin F."/>
            <person name="Nordberg H.P."/>
            <person name="Cantor M.N."/>
            <person name="Hua S.X."/>
        </authorList>
    </citation>
    <scope>NUCLEOTIDE SEQUENCE [LARGE SCALE GENOMIC DNA]</scope>
    <source>
        <strain evidence="6 7">Zn</strain>
    </source>
</reference>
<dbReference type="EMBL" id="KN832909">
    <property type="protein sequence ID" value="KIM92706.1"/>
    <property type="molecule type" value="Genomic_DNA"/>
</dbReference>
<dbReference type="HOGENOM" id="CLU_033465_3_1_1"/>
<keyword evidence="2 5" id="KW-0812">Transmembrane</keyword>
<evidence type="ECO:0000256" key="3">
    <source>
        <dbReference type="ARBA" id="ARBA00022989"/>
    </source>
</evidence>